<evidence type="ECO:0000256" key="1">
    <source>
        <dbReference type="SAM" id="MobiDB-lite"/>
    </source>
</evidence>
<dbReference type="AlphaFoldDB" id="A0A699PXL3"/>
<reference evidence="2" key="1">
    <citation type="journal article" date="2019" name="Sci. Rep.">
        <title>Draft genome of Tanacetum cinerariifolium, the natural source of mosquito coil.</title>
        <authorList>
            <person name="Yamashiro T."/>
            <person name="Shiraishi A."/>
            <person name="Satake H."/>
            <person name="Nakayama K."/>
        </authorList>
    </citation>
    <scope>NUCLEOTIDE SEQUENCE</scope>
</reference>
<sequence>IDLRSKEKKYSSTYKDASQSPHKSSSKYAHAEEPSRTVEDSDMQQDQKFVTRDNDEQPAGKEVTKAD</sequence>
<comment type="caution">
    <text evidence="2">The sequence shown here is derived from an EMBL/GenBank/DDBJ whole genome shotgun (WGS) entry which is preliminary data.</text>
</comment>
<feature type="compositionally biased region" description="Basic and acidic residues" evidence="1">
    <location>
        <begin position="1"/>
        <end position="10"/>
    </location>
</feature>
<gene>
    <name evidence="2" type="ORF">Tci_826600</name>
</gene>
<feature type="region of interest" description="Disordered" evidence="1">
    <location>
        <begin position="1"/>
        <end position="67"/>
    </location>
</feature>
<feature type="compositionally biased region" description="Polar residues" evidence="1">
    <location>
        <begin position="11"/>
        <end position="27"/>
    </location>
</feature>
<feature type="compositionally biased region" description="Basic and acidic residues" evidence="1">
    <location>
        <begin position="49"/>
        <end position="67"/>
    </location>
</feature>
<dbReference type="EMBL" id="BKCJ010961955">
    <property type="protein sequence ID" value="GFC54630.1"/>
    <property type="molecule type" value="Genomic_DNA"/>
</dbReference>
<evidence type="ECO:0000313" key="2">
    <source>
        <dbReference type="EMBL" id="GFC54630.1"/>
    </source>
</evidence>
<name>A0A699PXL3_TANCI</name>
<organism evidence="2">
    <name type="scientific">Tanacetum cinerariifolium</name>
    <name type="common">Dalmatian daisy</name>
    <name type="synonym">Chrysanthemum cinerariifolium</name>
    <dbReference type="NCBI Taxonomy" id="118510"/>
    <lineage>
        <taxon>Eukaryota</taxon>
        <taxon>Viridiplantae</taxon>
        <taxon>Streptophyta</taxon>
        <taxon>Embryophyta</taxon>
        <taxon>Tracheophyta</taxon>
        <taxon>Spermatophyta</taxon>
        <taxon>Magnoliopsida</taxon>
        <taxon>eudicotyledons</taxon>
        <taxon>Gunneridae</taxon>
        <taxon>Pentapetalae</taxon>
        <taxon>asterids</taxon>
        <taxon>campanulids</taxon>
        <taxon>Asterales</taxon>
        <taxon>Asteraceae</taxon>
        <taxon>Asteroideae</taxon>
        <taxon>Anthemideae</taxon>
        <taxon>Anthemidinae</taxon>
        <taxon>Tanacetum</taxon>
    </lineage>
</organism>
<accession>A0A699PXL3</accession>
<feature type="compositionally biased region" description="Basic and acidic residues" evidence="1">
    <location>
        <begin position="29"/>
        <end position="39"/>
    </location>
</feature>
<proteinExistence type="predicted"/>
<protein>
    <submittedName>
        <fullName evidence="2">Uncharacterized protein</fullName>
    </submittedName>
</protein>
<feature type="non-terminal residue" evidence="2">
    <location>
        <position position="1"/>
    </location>
</feature>